<accession>A0ABV6Q0Y9</accession>
<organism evidence="1 2">
    <name type="scientific">Thermus composti</name>
    <dbReference type="NCBI Taxonomy" id="532059"/>
    <lineage>
        <taxon>Bacteria</taxon>
        <taxon>Thermotogati</taxon>
        <taxon>Deinococcota</taxon>
        <taxon>Deinococci</taxon>
        <taxon>Thermales</taxon>
        <taxon>Thermaceae</taxon>
        <taxon>Thermus</taxon>
    </lineage>
</organism>
<name>A0ABV6Q0Y9_9DEIN</name>
<keyword evidence="2" id="KW-1185">Reference proteome</keyword>
<sequence>MAEVACAFLQEAPRGLRIGLVAFSGYAQTVHGFYSRDTFLLNPEGRVERIWRRVNPLRDADRVLAYLRESLGLKG</sequence>
<evidence type="ECO:0000313" key="2">
    <source>
        <dbReference type="Proteomes" id="UP001589830"/>
    </source>
</evidence>
<proteinExistence type="predicted"/>
<dbReference type="RefSeq" id="WP_229906125.1">
    <property type="nucleotide sequence ID" value="NZ_BMPJ01000016.1"/>
</dbReference>
<dbReference type="EMBL" id="JBHLTW010000005">
    <property type="protein sequence ID" value="MFC0594953.1"/>
    <property type="molecule type" value="Genomic_DNA"/>
</dbReference>
<comment type="caution">
    <text evidence="1">The sequence shown here is derived from an EMBL/GenBank/DDBJ whole genome shotgun (WGS) entry which is preliminary data.</text>
</comment>
<evidence type="ECO:0000313" key="1">
    <source>
        <dbReference type="EMBL" id="MFC0594953.1"/>
    </source>
</evidence>
<gene>
    <name evidence="1" type="ORF">ACFFFP_01995</name>
</gene>
<protein>
    <submittedName>
        <fullName evidence="1">Uncharacterized protein</fullName>
    </submittedName>
</protein>
<reference evidence="1 2" key="1">
    <citation type="submission" date="2024-09" db="EMBL/GenBank/DDBJ databases">
        <authorList>
            <person name="Sun Q."/>
            <person name="Mori K."/>
        </authorList>
    </citation>
    <scope>NUCLEOTIDE SEQUENCE [LARGE SCALE GENOMIC DNA]</scope>
    <source>
        <strain evidence="1 2">NCAIM B.02340</strain>
    </source>
</reference>
<dbReference type="Proteomes" id="UP001589830">
    <property type="component" value="Unassembled WGS sequence"/>
</dbReference>